<dbReference type="OrthoDB" id="5868545at2759"/>
<organism evidence="2 3">
    <name type="scientific">Dictyocaulus viviparus</name>
    <name type="common">Bovine lungworm</name>
    <dbReference type="NCBI Taxonomy" id="29172"/>
    <lineage>
        <taxon>Eukaryota</taxon>
        <taxon>Metazoa</taxon>
        <taxon>Ecdysozoa</taxon>
        <taxon>Nematoda</taxon>
        <taxon>Chromadorea</taxon>
        <taxon>Rhabditida</taxon>
        <taxon>Rhabditina</taxon>
        <taxon>Rhabditomorpha</taxon>
        <taxon>Strongyloidea</taxon>
        <taxon>Metastrongylidae</taxon>
        <taxon>Dictyocaulus</taxon>
    </lineage>
</organism>
<dbReference type="PANTHER" id="PTHR15688">
    <property type="entry name" value="KINETOCHORE-ASSOCIATED PROTEIN 1"/>
    <property type="match status" value="1"/>
</dbReference>
<dbReference type="GO" id="GO:0007094">
    <property type="term" value="P:mitotic spindle assembly checkpoint signaling"/>
    <property type="evidence" value="ECO:0007669"/>
    <property type="project" value="TreeGrafter"/>
</dbReference>
<reference evidence="2 3" key="1">
    <citation type="submission" date="2013-11" db="EMBL/GenBank/DDBJ databases">
        <title>Draft genome of the bovine lungworm Dictyocaulus viviparus.</title>
        <authorList>
            <person name="Mitreva M."/>
        </authorList>
    </citation>
    <scope>NUCLEOTIDE SEQUENCE [LARGE SCALE GENOMIC DNA]</scope>
    <source>
        <strain evidence="2 3">HannoverDv2000</strain>
    </source>
</reference>
<dbReference type="GO" id="GO:0000070">
    <property type="term" value="P:mitotic sister chromatid segregation"/>
    <property type="evidence" value="ECO:0007669"/>
    <property type="project" value="TreeGrafter"/>
</dbReference>
<dbReference type="GO" id="GO:1903394">
    <property type="term" value="P:protein localization to kinetochore involved in kinetochore assembly"/>
    <property type="evidence" value="ECO:0007669"/>
    <property type="project" value="TreeGrafter"/>
</dbReference>
<evidence type="ECO:0000313" key="3">
    <source>
        <dbReference type="Proteomes" id="UP000053766"/>
    </source>
</evidence>
<dbReference type="GO" id="GO:1990423">
    <property type="term" value="C:RZZ complex"/>
    <property type="evidence" value="ECO:0007669"/>
    <property type="project" value="TreeGrafter"/>
</dbReference>
<protein>
    <recommendedName>
        <fullName evidence="1">RZZ complex subunit KNTC1/ROD C-terminal domain-containing protein</fullName>
    </recommendedName>
</protein>
<dbReference type="EMBL" id="KN716221">
    <property type="protein sequence ID" value="KJH49891.1"/>
    <property type="molecule type" value="Genomic_DNA"/>
</dbReference>
<reference evidence="3" key="2">
    <citation type="journal article" date="2016" name="Sci. Rep.">
        <title>Dictyocaulus viviparus genome, variome and transcriptome elucidate lungworm biology and support future intervention.</title>
        <authorList>
            <person name="McNulty S.N."/>
            <person name="Strube C."/>
            <person name="Rosa B.A."/>
            <person name="Martin J.C."/>
            <person name="Tyagi R."/>
            <person name="Choi Y.J."/>
            <person name="Wang Q."/>
            <person name="Hallsworth Pepin K."/>
            <person name="Zhang X."/>
            <person name="Ozersky P."/>
            <person name="Wilson R.K."/>
            <person name="Sternberg P.W."/>
            <person name="Gasser R.B."/>
            <person name="Mitreva M."/>
        </authorList>
    </citation>
    <scope>NUCLEOTIDE SEQUENCE [LARGE SCALE GENOMIC DNA]</scope>
    <source>
        <strain evidence="3">HannoverDv2000</strain>
    </source>
</reference>
<accession>A0A0D8Y5P8</accession>
<dbReference type="Pfam" id="PF10493">
    <property type="entry name" value="Rod_C"/>
    <property type="match status" value="1"/>
</dbReference>
<dbReference type="GO" id="GO:0005737">
    <property type="term" value="C:cytoplasm"/>
    <property type="evidence" value="ECO:0007669"/>
    <property type="project" value="TreeGrafter"/>
</dbReference>
<dbReference type="GO" id="GO:0031267">
    <property type="term" value="F:small GTPase binding"/>
    <property type="evidence" value="ECO:0007669"/>
    <property type="project" value="TreeGrafter"/>
</dbReference>
<dbReference type="STRING" id="29172.A0A0D8Y5P8"/>
<gene>
    <name evidence="2" type="ORF">DICVIV_04002</name>
</gene>
<dbReference type="InterPro" id="IPR019527">
    <property type="entry name" value="RZZ-complex_KNTC1/ROD_C"/>
</dbReference>
<sequence>MSSSIGVFSLGGTFWRNKNTTFANGSKCGTALVNSARYRAGSYFYIHLSIGIALNTVVVQPIDSIERSAIEEQIHRLITAIERYSTELILKKNGLYNEKTCDLIELPAELVCHLYSNCINWKSGNERLKQMALVEQLADANHLNNLAQIQENLVMTWLIADKVEDAYVVDPNDTMGNCDLDIGMKSTDENEIFLIPFFDVSVDRIVYVLKQVTTEKIMQNLISYLRRDASTVPGGFRTIVRAACVLLRAYSDEQLKKFHYDRLKVCIDLDAVLYGRLLDLAHLDIPVDTFRRQEKSVVVRSLVAPGARWTPQLAFLVASLIVDNDIEDCILVETVLNRLQAAQRREMFITLLTFCRQEKKLHRVKNLAMLWARGIDWSLTRFEHVSEALRDEFERWFYFAISCPIEGGRSFDSIRNILRARNYVVAAYLIGVVGSFTQKCSSLDFATVNPERELVFKWVTSANDRVLTNV</sequence>
<evidence type="ECO:0000313" key="2">
    <source>
        <dbReference type="EMBL" id="KJH49891.1"/>
    </source>
</evidence>
<dbReference type="PANTHER" id="PTHR15688:SF1">
    <property type="entry name" value="KINETOCHORE-ASSOCIATED PROTEIN 1"/>
    <property type="match status" value="1"/>
</dbReference>
<keyword evidence="3" id="KW-1185">Reference proteome</keyword>
<dbReference type="GO" id="GO:0005828">
    <property type="term" value="C:kinetochore microtubule"/>
    <property type="evidence" value="ECO:0007669"/>
    <property type="project" value="TreeGrafter"/>
</dbReference>
<dbReference type="AlphaFoldDB" id="A0A0D8Y5P8"/>
<feature type="domain" description="RZZ complex subunit KNTC1/ROD C-terminal" evidence="1">
    <location>
        <begin position="71"/>
        <end position="405"/>
    </location>
</feature>
<name>A0A0D8Y5P8_DICVI</name>
<evidence type="ECO:0000259" key="1">
    <source>
        <dbReference type="Pfam" id="PF10493"/>
    </source>
</evidence>
<dbReference type="Proteomes" id="UP000053766">
    <property type="component" value="Unassembled WGS sequence"/>
</dbReference>
<dbReference type="InterPro" id="IPR052802">
    <property type="entry name" value="KNTC1"/>
</dbReference>
<proteinExistence type="predicted"/>